<sequence length="92" mass="10109">MGKIPKEAGARAAICYDCGRFMHGADPFSSALFEPSRFLAFRVADDAAALPPLIRRAAVFKRDKPYPCLYICRIRDHCPADGLGAYATAFHC</sequence>
<name>A0A644X8V0_9ZZZZ</name>
<gene>
    <name evidence="1" type="ORF">SDC9_58593</name>
</gene>
<protein>
    <submittedName>
        <fullName evidence="1">Uncharacterized protein</fullName>
    </submittedName>
</protein>
<organism evidence="1">
    <name type="scientific">bioreactor metagenome</name>
    <dbReference type="NCBI Taxonomy" id="1076179"/>
    <lineage>
        <taxon>unclassified sequences</taxon>
        <taxon>metagenomes</taxon>
        <taxon>ecological metagenomes</taxon>
    </lineage>
</organism>
<dbReference type="EMBL" id="VSSQ01001943">
    <property type="protein sequence ID" value="MPM12241.1"/>
    <property type="molecule type" value="Genomic_DNA"/>
</dbReference>
<proteinExistence type="predicted"/>
<comment type="caution">
    <text evidence="1">The sequence shown here is derived from an EMBL/GenBank/DDBJ whole genome shotgun (WGS) entry which is preliminary data.</text>
</comment>
<evidence type="ECO:0000313" key="1">
    <source>
        <dbReference type="EMBL" id="MPM12241.1"/>
    </source>
</evidence>
<accession>A0A644X8V0</accession>
<dbReference type="AlphaFoldDB" id="A0A644X8V0"/>
<reference evidence="1" key="1">
    <citation type="submission" date="2019-08" db="EMBL/GenBank/DDBJ databases">
        <authorList>
            <person name="Kucharzyk K."/>
            <person name="Murdoch R.W."/>
            <person name="Higgins S."/>
            <person name="Loffler F."/>
        </authorList>
    </citation>
    <scope>NUCLEOTIDE SEQUENCE</scope>
</reference>